<dbReference type="PIRSF" id="PIRSF015601">
    <property type="entry name" value="MTase_slr0722"/>
    <property type="match status" value="1"/>
</dbReference>
<keyword evidence="5 10" id="KW-0489">Methyltransferase</keyword>
<evidence type="ECO:0000256" key="3">
    <source>
        <dbReference type="ARBA" id="ARBA00022490"/>
    </source>
</evidence>
<gene>
    <name evidence="13" type="ORF">ENS31_05320</name>
</gene>
<dbReference type="InterPro" id="IPR029026">
    <property type="entry name" value="tRNA_m1G_MTases_N"/>
</dbReference>
<keyword evidence="6 10" id="KW-0808">Transferase</keyword>
<dbReference type="EC" id="2.1.1.193" evidence="10"/>
<dbReference type="GO" id="GO:0070042">
    <property type="term" value="F:rRNA (uridine-N3-)-methyltransferase activity"/>
    <property type="evidence" value="ECO:0007669"/>
    <property type="project" value="TreeGrafter"/>
</dbReference>
<keyword evidence="4 10" id="KW-0698">rRNA processing</keyword>
<sequence>MIISEKQNGFLTLELLSDIELFFSENVFSDSIILSDDEFHHCTKVFRKKINDEIFVTDGKGNLFHCNIVEIKRNQLTAKIISTHSRQEKFPNYFFCIPSLRNKDRFRFAFEKLIELGITKIILFKAQRSVADKINADKLKKIAVETIKQSLQTILPNIVIIPSLNELNNSLGTKIIFDQKADKKFDKQFVENNHPTYFIFGPEGGLSDEEINLLDDKKIYSLADNRLRSETAIIKVASIITL</sequence>
<dbReference type="GO" id="GO:0005737">
    <property type="term" value="C:cytoplasm"/>
    <property type="evidence" value="ECO:0007669"/>
    <property type="project" value="UniProtKB-SubCell"/>
</dbReference>
<proteinExistence type="inferred from homology"/>
<reference evidence="13" key="1">
    <citation type="journal article" date="2020" name="mSystems">
        <title>Genome- and Community-Level Interaction Insights into Carbon Utilization and Element Cycling Functions of Hydrothermarchaeota in Hydrothermal Sediment.</title>
        <authorList>
            <person name="Zhou Z."/>
            <person name="Liu Y."/>
            <person name="Xu W."/>
            <person name="Pan J."/>
            <person name="Luo Z.H."/>
            <person name="Li M."/>
        </authorList>
    </citation>
    <scope>NUCLEOTIDE SEQUENCE [LARGE SCALE GENOMIC DNA]</scope>
    <source>
        <strain evidence="13">SpSt-479</strain>
    </source>
</reference>
<feature type="domain" description="Ribosomal RNA small subunit methyltransferase E methyltransferase" evidence="11">
    <location>
        <begin position="100"/>
        <end position="240"/>
    </location>
</feature>
<evidence type="ECO:0000256" key="1">
    <source>
        <dbReference type="ARBA" id="ARBA00004496"/>
    </source>
</evidence>
<dbReference type="EMBL" id="DSUJ01000008">
    <property type="protein sequence ID" value="HFI90940.1"/>
    <property type="molecule type" value="Genomic_DNA"/>
</dbReference>
<comment type="caution">
    <text evidence="13">The sequence shown here is derived from an EMBL/GenBank/DDBJ whole genome shotgun (WGS) entry which is preliminary data.</text>
</comment>
<evidence type="ECO:0000256" key="9">
    <source>
        <dbReference type="ARBA" id="ARBA00047944"/>
    </source>
</evidence>
<accession>A0A7V2ZJ89</accession>
<evidence type="ECO:0000259" key="12">
    <source>
        <dbReference type="Pfam" id="PF20260"/>
    </source>
</evidence>
<evidence type="ECO:0000256" key="4">
    <source>
        <dbReference type="ARBA" id="ARBA00022552"/>
    </source>
</evidence>
<dbReference type="Pfam" id="PF04452">
    <property type="entry name" value="Methyltrans_RNA"/>
    <property type="match status" value="1"/>
</dbReference>
<keyword evidence="7 10" id="KW-0949">S-adenosyl-L-methionine</keyword>
<dbReference type="InterPro" id="IPR029028">
    <property type="entry name" value="Alpha/beta_knot_MTases"/>
</dbReference>
<protein>
    <recommendedName>
        <fullName evidence="10">Ribosomal RNA small subunit methyltransferase E</fullName>
        <ecNumber evidence="10">2.1.1.193</ecNumber>
    </recommendedName>
</protein>
<evidence type="ECO:0000256" key="8">
    <source>
        <dbReference type="ARBA" id="ARBA00025699"/>
    </source>
</evidence>
<dbReference type="Gene3D" id="3.40.1280.10">
    <property type="match status" value="1"/>
</dbReference>
<dbReference type="AlphaFoldDB" id="A0A7V2ZJ89"/>
<comment type="function">
    <text evidence="8 10">Specifically methylates the N3 position of the uracil ring of uridine 1498 (m3U1498) in 16S rRNA. Acts on the fully assembled 30S ribosomal subunit.</text>
</comment>
<dbReference type="GO" id="GO:0070475">
    <property type="term" value="P:rRNA base methylation"/>
    <property type="evidence" value="ECO:0007669"/>
    <property type="project" value="TreeGrafter"/>
</dbReference>
<dbReference type="NCBIfam" id="TIGR00046">
    <property type="entry name" value="RsmE family RNA methyltransferase"/>
    <property type="match status" value="1"/>
</dbReference>
<feature type="domain" description="Ribosomal RNA small subunit methyltransferase E PUA-like" evidence="12">
    <location>
        <begin position="34"/>
        <end position="81"/>
    </location>
</feature>
<dbReference type="SUPFAM" id="SSF88697">
    <property type="entry name" value="PUA domain-like"/>
    <property type="match status" value="1"/>
</dbReference>
<name>A0A7V2ZJ89_9BACT</name>
<dbReference type="InterPro" id="IPR015947">
    <property type="entry name" value="PUA-like_sf"/>
</dbReference>
<evidence type="ECO:0000256" key="7">
    <source>
        <dbReference type="ARBA" id="ARBA00022691"/>
    </source>
</evidence>
<comment type="similarity">
    <text evidence="2 10">Belongs to the RNA methyltransferase RsmE family.</text>
</comment>
<dbReference type="Gene3D" id="2.40.240.20">
    <property type="entry name" value="Hypothetical PUA domain-like, domain 1"/>
    <property type="match status" value="1"/>
</dbReference>
<keyword evidence="3 10" id="KW-0963">Cytoplasm</keyword>
<organism evidence="13">
    <name type="scientific">Ignavibacterium album</name>
    <dbReference type="NCBI Taxonomy" id="591197"/>
    <lineage>
        <taxon>Bacteria</taxon>
        <taxon>Pseudomonadati</taxon>
        <taxon>Ignavibacteriota</taxon>
        <taxon>Ignavibacteria</taxon>
        <taxon>Ignavibacteriales</taxon>
        <taxon>Ignavibacteriaceae</taxon>
        <taxon>Ignavibacterium</taxon>
    </lineage>
</organism>
<evidence type="ECO:0000256" key="2">
    <source>
        <dbReference type="ARBA" id="ARBA00005528"/>
    </source>
</evidence>
<evidence type="ECO:0000256" key="10">
    <source>
        <dbReference type="PIRNR" id="PIRNR015601"/>
    </source>
</evidence>
<dbReference type="PANTHER" id="PTHR30027:SF3">
    <property type="entry name" value="16S RRNA (URACIL(1498)-N(3))-METHYLTRANSFERASE"/>
    <property type="match status" value="1"/>
</dbReference>
<comment type="catalytic activity">
    <reaction evidence="9 10">
        <text>uridine(1498) in 16S rRNA + S-adenosyl-L-methionine = N(3)-methyluridine(1498) in 16S rRNA + S-adenosyl-L-homocysteine + H(+)</text>
        <dbReference type="Rhea" id="RHEA:42920"/>
        <dbReference type="Rhea" id="RHEA-COMP:10283"/>
        <dbReference type="Rhea" id="RHEA-COMP:10284"/>
        <dbReference type="ChEBI" id="CHEBI:15378"/>
        <dbReference type="ChEBI" id="CHEBI:57856"/>
        <dbReference type="ChEBI" id="CHEBI:59789"/>
        <dbReference type="ChEBI" id="CHEBI:65315"/>
        <dbReference type="ChEBI" id="CHEBI:74502"/>
        <dbReference type="EC" id="2.1.1.193"/>
    </reaction>
</comment>
<evidence type="ECO:0000256" key="6">
    <source>
        <dbReference type="ARBA" id="ARBA00022679"/>
    </source>
</evidence>
<dbReference type="Pfam" id="PF20260">
    <property type="entry name" value="PUA_4"/>
    <property type="match status" value="1"/>
</dbReference>
<comment type="subcellular location">
    <subcellularLocation>
        <location evidence="1 10">Cytoplasm</location>
    </subcellularLocation>
</comment>
<dbReference type="PANTHER" id="PTHR30027">
    <property type="entry name" value="RIBOSOMAL RNA SMALL SUBUNIT METHYLTRANSFERASE E"/>
    <property type="match status" value="1"/>
</dbReference>
<dbReference type="InterPro" id="IPR046886">
    <property type="entry name" value="RsmE_MTase_dom"/>
</dbReference>
<evidence type="ECO:0000259" key="11">
    <source>
        <dbReference type="Pfam" id="PF04452"/>
    </source>
</evidence>
<evidence type="ECO:0000313" key="13">
    <source>
        <dbReference type="EMBL" id="HFI90940.1"/>
    </source>
</evidence>
<evidence type="ECO:0000256" key="5">
    <source>
        <dbReference type="ARBA" id="ARBA00022603"/>
    </source>
</evidence>
<dbReference type="InterPro" id="IPR046887">
    <property type="entry name" value="RsmE_PUA-like"/>
</dbReference>
<dbReference type="InterPro" id="IPR006700">
    <property type="entry name" value="RsmE"/>
</dbReference>
<dbReference type="SUPFAM" id="SSF75217">
    <property type="entry name" value="alpha/beta knot"/>
    <property type="match status" value="1"/>
</dbReference>